<feature type="non-terminal residue" evidence="1">
    <location>
        <position position="1"/>
    </location>
</feature>
<proteinExistence type="predicted"/>
<protein>
    <recommendedName>
        <fullName evidence="2">Cytidyltransferase-like domain-containing protein</fullName>
    </recommendedName>
</protein>
<gene>
    <name evidence="1" type="ORF">LCGC14_3149700</name>
</gene>
<dbReference type="AlphaFoldDB" id="A0A0F8WIG2"/>
<dbReference type="InterPro" id="IPR014729">
    <property type="entry name" value="Rossmann-like_a/b/a_fold"/>
</dbReference>
<dbReference type="SUPFAM" id="SSF52374">
    <property type="entry name" value="Nucleotidylyl transferase"/>
    <property type="match status" value="1"/>
</dbReference>
<sequence>ATKIRKMISNGEEWEQFVPKKVAEIVKKINGEKRIKVISKTETKPTEY</sequence>
<dbReference type="EMBL" id="LAZR01069298">
    <property type="protein sequence ID" value="KKK47980.1"/>
    <property type="molecule type" value="Genomic_DNA"/>
</dbReference>
<accession>A0A0F8WIG2</accession>
<dbReference type="Gene3D" id="3.40.50.620">
    <property type="entry name" value="HUPs"/>
    <property type="match status" value="1"/>
</dbReference>
<name>A0A0F8WIG2_9ZZZZ</name>
<evidence type="ECO:0008006" key="2">
    <source>
        <dbReference type="Google" id="ProtNLM"/>
    </source>
</evidence>
<comment type="caution">
    <text evidence="1">The sequence shown here is derived from an EMBL/GenBank/DDBJ whole genome shotgun (WGS) entry which is preliminary data.</text>
</comment>
<reference evidence="1" key="1">
    <citation type="journal article" date="2015" name="Nature">
        <title>Complex archaea that bridge the gap between prokaryotes and eukaryotes.</title>
        <authorList>
            <person name="Spang A."/>
            <person name="Saw J.H."/>
            <person name="Jorgensen S.L."/>
            <person name="Zaremba-Niedzwiedzka K."/>
            <person name="Martijn J."/>
            <person name="Lind A.E."/>
            <person name="van Eijk R."/>
            <person name="Schleper C."/>
            <person name="Guy L."/>
            <person name="Ettema T.J."/>
        </authorList>
    </citation>
    <scope>NUCLEOTIDE SEQUENCE</scope>
</reference>
<organism evidence="1">
    <name type="scientific">marine sediment metagenome</name>
    <dbReference type="NCBI Taxonomy" id="412755"/>
    <lineage>
        <taxon>unclassified sequences</taxon>
        <taxon>metagenomes</taxon>
        <taxon>ecological metagenomes</taxon>
    </lineage>
</organism>
<evidence type="ECO:0000313" key="1">
    <source>
        <dbReference type="EMBL" id="KKK47980.1"/>
    </source>
</evidence>